<proteinExistence type="inferred from homology"/>
<reference evidence="7 8" key="1">
    <citation type="submission" date="2011-07" db="EMBL/GenBank/DDBJ databases">
        <authorList>
            <person name="Durkin A.S."/>
            <person name="Kim M."/>
            <person name="Radune D."/>
            <person name="Hostetler J."/>
            <person name="Torralba M."/>
            <person name="Gillis M."/>
            <person name="Methe B."/>
            <person name="Sutton G."/>
            <person name="Nelson K.E."/>
        </authorList>
    </citation>
    <scope>NUCLEOTIDE SEQUENCE [LARGE SCALE GENOMIC DNA]</scope>
    <source>
        <strain evidence="7 8">F0392</strain>
    </source>
</reference>
<evidence type="ECO:0000313" key="8">
    <source>
        <dbReference type="Proteomes" id="UP000003771"/>
    </source>
</evidence>
<evidence type="ECO:0000256" key="3">
    <source>
        <dbReference type="ARBA" id="ARBA00022741"/>
    </source>
</evidence>
<dbReference type="InterPro" id="IPR003593">
    <property type="entry name" value="AAA+_ATPase"/>
</dbReference>
<dbReference type="InterPro" id="IPR027417">
    <property type="entry name" value="P-loop_NTPase"/>
</dbReference>
<evidence type="ECO:0000313" key="7">
    <source>
        <dbReference type="EMBL" id="EGR92349.1"/>
    </source>
</evidence>
<dbReference type="AlphaFoldDB" id="F9P3M4"/>
<evidence type="ECO:0000256" key="2">
    <source>
        <dbReference type="ARBA" id="ARBA00022448"/>
    </source>
</evidence>
<dbReference type="Proteomes" id="UP000003771">
    <property type="component" value="Unassembled WGS sequence"/>
</dbReference>
<gene>
    <name evidence="7" type="ORF">HMPREF9178_1827</name>
</gene>
<dbReference type="GO" id="GO:0015807">
    <property type="term" value="P:L-amino acid transport"/>
    <property type="evidence" value="ECO:0007669"/>
    <property type="project" value="TreeGrafter"/>
</dbReference>
<evidence type="ECO:0000256" key="5">
    <source>
        <dbReference type="ARBA" id="ARBA00022970"/>
    </source>
</evidence>
<keyword evidence="5" id="KW-0029">Amino-acid transport</keyword>
<dbReference type="GO" id="GO:0015658">
    <property type="term" value="F:branched-chain amino acid transmembrane transporter activity"/>
    <property type="evidence" value="ECO:0007669"/>
    <property type="project" value="InterPro"/>
</dbReference>
<dbReference type="PANTHER" id="PTHR43820">
    <property type="entry name" value="HIGH-AFFINITY BRANCHED-CHAIN AMINO ACID TRANSPORT ATP-BINDING PROTEIN LIVF"/>
    <property type="match status" value="1"/>
</dbReference>
<organism evidence="7 8">
    <name type="scientific">Streptococcus mitis bv. 2 str. F0392</name>
    <dbReference type="NCBI Taxonomy" id="768726"/>
    <lineage>
        <taxon>Bacteria</taxon>
        <taxon>Bacillati</taxon>
        <taxon>Bacillota</taxon>
        <taxon>Bacilli</taxon>
        <taxon>Lactobacillales</taxon>
        <taxon>Streptococcaceae</taxon>
        <taxon>Streptococcus</taxon>
    </lineage>
</organism>
<evidence type="ECO:0000256" key="4">
    <source>
        <dbReference type="ARBA" id="ARBA00022840"/>
    </source>
</evidence>
<dbReference type="InterPro" id="IPR003439">
    <property type="entry name" value="ABC_transporter-like_ATP-bd"/>
</dbReference>
<dbReference type="Pfam" id="PF00005">
    <property type="entry name" value="ABC_tran"/>
    <property type="match status" value="1"/>
</dbReference>
<dbReference type="PIRSF" id="PIRSF039137">
    <property type="entry name" value="ABC_branched_ATPase"/>
    <property type="match status" value="1"/>
</dbReference>
<dbReference type="SUPFAM" id="SSF52540">
    <property type="entry name" value="P-loop containing nucleoside triphosphate hydrolases"/>
    <property type="match status" value="1"/>
</dbReference>
<dbReference type="Gene3D" id="3.40.50.300">
    <property type="entry name" value="P-loop containing nucleotide triphosphate hydrolases"/>
    <property type="match status" value="1"/>
</dbReference>
<sequence>MSMLKVENLSVHYGMIQAVRDVSFEVNEGEVVSLIGANGAGKTTILRTLSGLVRPSTGKIQFLEKEIQKMPAQKIVAGGLSQVPEGRHVFPGLTVMENLEMGAFLKKNREENQANLKKVFSRFPRLEERKNQDAATLSGGEQQMLAMGRALMSTPKLLLLDEPSMGLAPIFIQEIFDIIQDIQKQGTTVLLIEQNANKALAISDRGYVLETGKIVLSGTGKELAASDEVRKAYLGG</sequence>
<evidence type="ECO:0000259" key="6">
    <source>
        <dbReference type="PROSITE" id="PS50893"/>
    </source>
</evidence>
<name>F9P3M4_STROR</name>
<dbReference type="PANTHER" id="PTHR43820:SF4">
    <property type="entry name" value="HIGH-AFFINITY BRANCHED-CHAIN AMINO ACID TRANSPORT ATP-BINDING PROTEIN LIVF"/>
    <property type="match status" value="1"/>
</dbReference>
<feature type="domain" description="ABC transporter" evidence="6">
    <location>
        <begin position="4"/>
        <end position="236"/>
    </location>
</feature>
<accession>F9P3M4</accession>
<dbReference type="CDD" id="cd03224">
    <property type="entry name" value="ABC_TM1139_LivF_branched"/>
    <property type="match status" value="1"/>
</dbReference>
<dbReference type="GO" id="GO:0016887">
    <property type="term" value="F:ATP hydrolysis activity"/>
    <property type="evidence" value="ECO:0007669"/>
    <property type="project" value="InterPro"/>
</dbReference>
<keyword evidence="3" id="KW-0547">Nucleotide-binding</keyword>
<keyword evidence="2" id="KW-0813">Transport</keyword>
<dbReference type="RefSeq" id="WP_000062229.1">
    <property type="nucleotide sequence ID" value="NZ_AFUO01000002.1"/>
</dbReference>
<comment type="caution">
    <text evidence="7">The sequence shown here is derived from an EMBL/GenBank/DDBJ whole genome shotgun (WGS) entry which is preliminary data.</text>
</comment>
<comment type="similarity">
    <text evidence="1">Belongs to the ABC transporter superfamily.</text>
</comment>
<dbReference type="PATRIC" id="fig|768726.4.peg.1706"/>
<evidence type="ECO:0000256" key="1">
    <source>
        <dbReference type="ARBA" id="ARBA00005417"/>
    </source>
</evidence>
<dbReference type="EMBL" id="AFUO01000002">
    <property type="protein sequence ID" value="EGR92349.1"/>
    <property type="molecule type" value="Genomic_DNA"/>
</dbReference>
<dbReference type="InterPro" id="IPR052156">
    <property type="entry name" value="BCAA_Transport_ATP-bd_LivF"/>
</dbReference>
<dbReference type="eggNOG" id="COG0410">
    <property type="taxonomic scope" value="Bacteria"/>
</dbReference>
<dbReference type="InterPro" id="IPR030660">
    <property type="entry name" value="ABC_branched_ATPase_LivF/BraG"/>
</dbReference>
<dbReference type="OrthoDB" id="9805514at2"/>
<dbReference type="InterPro" id="IPR017871">
    <property type="entry name" value="ABC_transporter-like_CS"/>
</dbReference>
<protein>
    <submittedName>
        <fullName evidence="7">ABC transporter, ATP-binding protein</fullName>
    </submittedName>
</protein>
<dbReference type="PROSITE" id="PS00211">
    <property type="entry name" value="ABC_TRANSPORTER_1"/>
    <property type="match status" value="1"/>
</dbReference>
<dbReference type="PROSITE" id="PS50893">
    <property type="entry name" value="ABC_TRANSPORTER_2"/>
    <property type="match status" value="1"/>
</dbReference>
<dbReference type="GO" id="GO:0005524">
    <property type="term" value="F:ATP binding"/>
    <property type="evidence" value="ECO:0007669"/>
    <property type="project" value="UniProtKB-KW"/>
</dbReference>
<dbReference type="SMART" id="SM00382">
    <property type="entry name" value="AAA"/>
    <property type="match status" value="1"/>
</dbReference>
<keyword evidence="4 7" id="KW-0067">ATP-binding</keyword>